<gene>
    <name evidence="2" type="ORF">E5676_scaffold1032G00430</name>
</gene>
<organism evidence="2 3">
    <name type="scientific">Cucumis melo var. makuwa</name>
    <name type="common">Oriental melon</name>
    <dbReference type="NCBI Taxonomy" id="1194695"/>
    <lineage>
        <taxon>Eukaryota</taxon>
        <taxon>Viridiplantae</taxon>
        <taxon>Streptophyta</taxon>
        <taxon>Embryophyta</taxon>
        <taxon>Tracheophyta</taxon>
        <taxon>Spermatophyta</taxon>
        <taxon>Magnoliopsida</taxon>
        <taxon>eudicotyledons</taxon>
        <taxon>Gunneridae</taxon>
        <taxon>Pentapetalae</taxon>
        <taxon>rosids</taxon>
        <taxon>fabids</taxon>
        <taxon>Cucurbitales</taxon>
        <taxon>Cucurbitaceae</taxon>
        <taxon>Benincaseae</taxon>
        <taxon>Cucumis</taxon>
    </lineage>
</organism>
<dbReference type="Proteomes" id="UP000321947">
    <property type="component" value="Unassembled WGS sequence"/>
</dbReference>
<accession>A0A5D3D372</accession>
<feature type="region of interest" description="Disordered" evidence="1">
    <location>
        <begin position="122"/>
        <end position="142"/>
    </location>
</feature>
<feature type="compositionally biased region" description="Pro residues" evidence="1">
    <location>
        <begin position="123"/>
        <end position="134"/>
    </location>
</feature>
<protein>
    <submittedName>
        <fullName evidence="2">Retrotransposon protein</fullName>
    </submittedName>
</protein>
<comment type="caution">
    <text evidence="2">The sequence shown here is derived from an EMBL/GenBank/DDBJ whole genome shotgun (WGS) entry which is preliminary data.</text>
</comment>
<name>A0A5D3D372_CUCMM</name>
<proteinExistence type="predicted"/>
<evidence type="ECO:0000256" key="1">
    <source>
        <dbReference type="SAM" id="MobiDB-lite"/>
    </source>
</evidence>
<sequence length="219" mass="24393">MGDITKPVKPTPSVENIEDIKYIERLEDWDSKNYQIITWLGIVANEVISSQSTALVVTPGTSWLLDSTCCNHLTFDMSLLSSHIPIQSLPPIHYADGLGFSNGINDCHHSFFTDPSTNLFPTPNSPPNTTPCPPLTSESTQSRTTSVLPNLSSAPCEEPEHAPVRRSIRVRETPHLKEYRCFSIIMSLDEPSSYKEANTNPLWQQAMDDELQALAKTHT</sequence>
<evidence type="ECO:0000313" key="2">
    <source>
        <dbReference type="EMBL" id="TYK17109.1"/>
    </source>
</evidence>
<evidence type="ECO:0000313" key="3">
    <source>
        <dbReference type="Proteomes" id="UP000321947"/>
    </source>
</evidence>
<reference evidence="2 3" key="1">
    <citation type="submission" date="2019-08" db="EMBL/GenBank/DDBJ databases">
        <title>Draft genome sequences of two oriental melons (Cucumis melo L. var makuwa).</title>
        <authorList>
            <person name="Kwon S.-Y."/>
        </authorList>
    </citation>
    <scope>NUCLEOTIDE SEQUENCE [LARGE SCALE GENOMIC DNA]</scope>
    <source>
        <strain evidence="3">cv. Chang Bougi</strain>
        <tissue evidence="2">Leaf</tissue>
    </source>
</reference>
<dbReference type="EMBL" id="SSTD01008174">
    <property type="protein sequence ID" value="TYK17109.1"/>
    <property type="molecule type" value="Genomic_DNA"/>
</dbReference>
<dbReference type="AlphaFoldDB" id="A0A5D3D372"/>